<reference evidence="1" key="2">
    <citation type="submission" date="2015-03" db="UniProtKB">
        <authorList>
            <consortium name="EnsemblPlants"/>
        </authorList>
    </citation>
    <scope>IDENTIFICATION</scope>
</reference>
<dbReference type="HOGENOM" id="CLU_2593540_0_0_1"/>
<protein>
    <submittedName>
        <fullName evidence="1">Uncharacterized protein</fullName>
    </submittedName>
</protein>
<dbReference type="Gramene" id="OBART01G15350.1">
    <property type="protein sequence ID" value="OBART01G15350.1"/>
    <property type="gene ID" value="OBART01G15350"/>
</dbReference>
<organism evidence="1">
    <name type="scientific">Oryza barthii</name>
    <dbReference type="NCBI Taxonomy" id="65489"/>
    <lineage>
        <taxon>Eukaryota</taxon>
        <taxon>Viridiplantae</taxon>
        <taxon>Streptophyta</taxon>
        <taxon>Embryophyta</taxon>
        <taxon>Tracheophyta</taxon>
        <taxon>Spermatophyta</taxon>
        <taxon>Magnoliopsida</taxon>
        <taxon>Liliopsida</taxon>
        <taxon>Poales</taxon>
        <taxon>Poaceae</taxon>
        <taxon>BOP clade</taxon>
        <taxon>Oryzoideae</taxon>
        <taxon>Oryzeae</taxon>
        <taxon>Oryzinae</taxon>
        <taxon>Oryza</taxon>
    </lineage>
</organism>
<dbReference type="EnsemblPlants" id="OBART01G15350.1">
    <property type="protein sequence ID" value="OBART01G15350.1"/>
    <property type="gene ID" value="OBART01G15350"/>
</dbReference>
<dbReference type="Proteomes" id="UP000026960">
    <property type="component" value="Chromosome 1"/>
</dbReference>
<dbReference type="AlphaFoldDB" id="A0A0D3ENR7"/>
<sequence length="80" mass="9538">MAVKIWLEHPIFSANCLKMLRAPTNLVQSLLWEPGMECTREKVINFHSNLVIHRLMNVIKDRKDNKLRRFTHLTRTKQVQ</sequence>
<proteinExistence type="predicted"/>
<accession>A0A0D3ENR7</accession>
<evidence type="ECO:0000313" key="2">
    <source>
        <dbReference type="Proteomes" id="UP000026960"/>
    </source>
</evidence>
<reference evidence="1" key="1">
    <citation type="journal article" date="2009" name="Rice">
        <title>De Novo Next Generation Sequencing of Plant Genomes.</title>
        <authorList>
            <person name="Rounsley S."/>
            <person name="Marri P.R."/>
            <person name="Yu Y."/>
            <person name="He R."/>
            <person name="Sisneros N."/>
            <person name="Goicoechea J.L."/>
            <person name="Lee S.J."/>
            <person name="Angelova A."/>
            <person name="Kudrna D."/>
            <person name="Luo M."/>
            <person name="Affourtit J."/>
            <person name="Desany B."/>
            <person name="Knight J."/>
            <person name="Niazi F."/>
            <person name="Egholm M."/>
            <person name="Wing R.A."/>
        </authorList>
    </citation>
    <scope>NUCLEOTIDE SEQUENCE [LARGE SCALE GENOMIC DNA]</scope>
    <source>
        <strain evidence="1">cv. IRGC 105608</strain>
    </source>
</reference>
<keyword evidence="2" id="KW-1185">Reference proteome</keyword>
<name>A0A0D3ENR7_9ORYZ</name>
<dbReference type="PaxDb" id="65489-OBART01G15350.1"/>
<evidence type="ECO:0000313" key="1">
    <source>
        <dbReference type="EnsemblPlants" id="OBART01G15350.1"/>
    </source>
</evidence>